<reference evidence="2 3" key="1">
    <citation type="submission" date="2017-09" db="EMBL/GenBank/DDBJ databases">
        <title>Draft Genome Sequence of Corynebacterium accolens AH4003.</title>
        <authorList>
            <person name="Chen Y."/>
            <person name="Oosthuysen W.F."/>
            <person name="Kelley S."/>
            <person name="Horswill A."/>
        </authorList>
    </citation>
    <scope>NUCLEOTIDE SEQUENCE [LARGE SCALE GENOMIC DNA]</scope>
    <source>
        <strain evidence="2 3">AH4003</strain>
    </source>
</reference>
<sequence length="220" mass="23877">MDITLATFVTAPEEALIGMRFANAWAPSPEYAQSRNSVLTGQYPQRGATTRITDIFREAGYLISEDIDSAPGTAEQPVFRLLEEPAEPARLRDVAKHSVLAVCSLSGGPSPMSLSWPSVTDQKLVEPCPELVSPMDLAPTLAAIAGLDVRPNAHLSFDGLNLVPVVRYGASGHAALFFDNGVRMQDAVLIDDVASPAHHAARLRDEWETWHRFMGFGPLQ</sequence>
<proteinExistence type="inferred from homology"/>
<dbReference type="SUPFAM" id="SSF53649">
    <property type="entry name" value="Alkaline phosphatase-like"/>
    <property type="match status" value="1"/>
</dbReference>
<comment type="caution">
    <text evidence="2">The sequence shown here is derived from an EMBL/GenBank/DDBJ whole genome shotgun (WGS) entry which is preliminary data.</text>
</comment>
<dbReference type="EMBL" id="NWBP01000023">
    <property type="protein sequence ID" value="PCC82768.1"/>
    <property type="molecule type" value="Genomic_DNA"/>
</dbReference>
<protein>
    <submittedName>
        <fullName evidence="2">Uncharacterized protein</fullName>
    </submittedName>
</protein>
<dbReference type="Proteomes" id="UP000218690">
    <property type="component" value="Unassembled WGS sequence"/>
</dbReference>
<gene>
    <name evidence="2" type="ORF">COM45_07270</name>
</gene>
<dbReference type="PANTHER" id="PTHR42693">
    <property type="entry name" value="ARYLSULFATASE FAMILY MEMBER"/>
    <property type="match status" value="1"/>
</dbReference>
<dbReference type="PANTHER" id="PTHR42693:SF33">
    <property type="entry name" value="ARYLSULFATASE"/>
    <property type="match status" value="1"/>
</dbReference>
<dbReference type="InterPro" id="IPR017850">
    <property type="entry name" value="Alkaline_phosphatase_core_sf"/>
</dbReference>
<dbReference type="GO" id="GO:0004065">
    <property type="term" value="F:arylsulfatase activity"/>
    <property type="evidence" value="ECO:0007669"/>
    <property type="project" value="TreeGrafter"/>
</dbReference>
<dbReference type="InterPro" id="IPR050738">
    <property type="entry name" value="Sulfatase"/>
</dbReference>
<dbReference type="Gene3D" id="3.40.720.10">
    <property type="entry name" value="Alkaline Phosphatase, subunit A"/>
    <property type="match status" value="2"/>
</dbReference>
<organism evidence="2 3">
    <name type="scientific">Corynebacterium accolens</name>
    <dbReference type="NCBI Taxonomy" id="38284"/>
    <lineage>
        <taxon>Bacteria</taxon>
        <taxon>Bacillati</taxon>
        <taxon>Actinomycetota</taxon>
        <taxon>Actinomycetes</taxon>
        <taxon>Mycobacteriales</taxon>
        <taxon>Corynebacteriaceae</taxon>
        <taxon>Corynebacterium</taxon>
    </lineage>
</organism>
<evidence type="ECO:0000313" key="2">
    <source>
        <dbReference type="EMBL" id="PCC82768.1"/>
    </source>
</evidence>
<comment type="similarity">
    <text evidence="1">Belongs to the sulfatase family.</text>
</comment>
<name>A0A2A4AKY6_9CORY</name>
<evidence type="ECO:0000313" key="3">
    <source>
        <dbReference type="Proteomes" id="UP000218690"/>
    </source>
</evidence>
<accession>A0A2A4AKY6</accession>
<evidence type="ECO:0000256" key="1">
    <source>
        <dbReference type="ARBA" id="ARBA00008779"/>
    </source>
</evidence>
<dbReference type="AlphaFoldDB" id="A0A2A4AKY6"/>